<feature type="compositionally biased region" description="Basic and acidic residues" evidence="1">
    <location>
        <begin position="94"/>
        <end position="103"/>
    </location>
</feature>
<name>A0ABS6SK87_9SPHN</name>
<reference evidence="2 3" key="1">
    <citation type="submission" date="2021-04" db="EMBL/GenBank/DDBJ databases">
        <authorList>
            <person name="Pira H."/>
            <person name="Risdian C."/>
            <person name="Wink J."/>
        </authorList>
    </citation>
    <scope>NUCLEOTIDE SEQUENCE [LARGE SCALE GENOMIC DNA]</scope>
    <source>
        <strain evidence="2 3">WH131</strain>
    </source>
</reference>
<proteinExistence type="predicted"/>
<dbReference type="Proteomes" id="UP000699975">
    <property type="component" value="Unassembled WGS sequence"/>
</dbReference>
<feature type="region of interest" description="Disordered" evidence="1">
    <location>
        <begin position="94"/>
        <end position="124"/>
    </location>
</feature>
<keyword evidence="3" id="KW-1185">Reference proteome</keyword>
<comment type="caution">
    <text evidence="2">The sequence shown here is derived from an EMBL/GenBank/DDBJ whole genome shotgun (WGS) entry which is preliminary data.</text>
</comment>
<accession>A0ABS6SK87</accession>
<evidence type="ECO:0000313" key="2">
    <source>
        <dbReference type="EMBL" id="MBV7265392.1"/>
    </source>
</evidence>
<dbReference type="RefSeq" id="WP_218315853.1">
    <property type="nucleotide sequence ID" value="NZ_JAGSPB010000001.1"/>
</dbReference>
<evidence type="ECO:0008006" key="4">
    <source>
        <dbReference type="Google" id="ProtNLM"/>
    </source>
</evidence>
<evidence type="ECO:0000313" key="3">
    <source>
        <dbReference type="Proteomes" id="UP000699975"/>
    </source>
</evidence>
<sequence>MANDMDPMDAMRKAMGDLESRFDEMAKAVFGTDAFAKASGTATELGVKAQKQMADQMSRNLEFFNMPSREDVTAIGQRLMTIDDRLIRIEAALEKLAPPDDKPATGPKRTRKPPAKKAPTAKRE</sequence>
<gene>
    <name evidence="2" type="ORF">KCG45_04315</name>
</gene>
<dbReference type="EMBL" id="JAGSPB010000001">
    <property type="protein sequence ID" value="MBV7265392.1"/>
    <property type="molecule type" value="Genomic_DNA"/>
</dbReference>
<organism evidence="2 3">
    <name type="scientific">Erythrobacter ani</name>
    <dbReference type="NCBI Taxonomy" id="2827235"/>
    <lineage>
        <taxon>Bacteria</taxon>
        <taxon>Pseudomonadati</taxon>
        <taxon>Pseudomonadota</taxon>
        <taxon>Alphaproteobacteria</taxon>
        <taxon>Sphingomonadales</taxon>
        <taxon>Erythrobacteraceae</taxon>
        <taxon>Erythrobacter/Porphyrobacter group</taxon>
        <taxon>Erythrobacter</taxon>
    </lineage>
</organism>
<protein>
    <recommendedName>
        <fullName evidence="4">Poly(3-hydroxyalkanoate) polymerase subunit PhaE</fullName>
    </recommendedName>
</protein>
<evidence type="ECO:0000256" key="1">
    <source>
        <dbReference type="SAM" id="MobiDB-lite"/>
    </source>
</evidence>